<comment type="similarity">
    <text evidence="1">Belongs to the four-carbon acid sugar kinase family.</text>
</comment>
<keyword evidence="3" id="KW-0547">Nucleotide-binding</keyword>
<sequence length="465" mass="51248">MHNKKEILLAFYGDDFTGSTDALEFLSRAGAKTVLFLEPPTLELLEHFSDLDAIGVAGMTRSMRPNEMSEELIKAFETLKSLKPRHIHYKVCSTFDSSPGIGNIGVAIDCGAQVFQNKYTSILVAAPNLGRFSAFGNLYARMGIGSQGDIYRLDRHPSMRKHPITPSSESDLRMHLSKQTNQSIGLIDLVDLGKPLREIESKLQAEIEKHSIVFFDAMYEEQMQIIGEVIDNTVVKGKAFFSVGSSGVEKAFGDFWEKEGILKKRTSWGTLEQHLPMLVLSGSVSPITAEQIRYALSQGFEAVAITVDALESPEIEQEFIENYQTLISNYLKLGKSVILHTAIGPEDDRVLQTKTFFQNKGLDELTIRSQTAKRFGKILGQSALGALREVPVKRLVIAGGDTSSYVARELGIKAVEMIAPVYTGAPMCRAFALNSPVDQIEVNLKGGQVGDETYFVALQKGEISI</sequence>
<keyword evidence="2" id="KW-0808">Transferase</keyword>
<feature type="domain" description="Four-carbon acid sugar kinase N-terminal" evidence="7">
    <location>
        <begin position="9"/>
        <end position="251"/>
    </location>
</feature>
<gene>
    <name evidence="9" type="ORF">MKW35_12795</name>
</gene>
<proteinExistence type="inferred from homology"/>
<evidence type="ECO:0008006" key="11">
    <source>
        <dbReference type="Google" id="ProtNLM"/>
    </source>
</evidence>
<dbReference type="Pfam" id="PF17042">
    <property type="entry name" value="NBD_C"/>
    <property type="match status" value="1"/>
</dbReference>
<evidence type="ECO:0000256" key="3">
    <source>
        <dbReference type="ARBA" id="ARBA00022741"/>
    </source>
</evidence>
<accession>A0ABS9RKL4</accession>
<dbReference type="Proteomes" id="UP001156141">
    <property type="component" value="Unassembled WGS sequence"/>
</dbReference>
<feature type="domain" description="Four-carbon acid sugar kinase nucleotide binding" evidence="8">
    <location>
        <begin position="278"/>
        <end position="455"/>
    </location>
</feature>
<name>A0ABS9RKL4_9FLAO</name>
<evidence type="ECO:0000259" key="8">
    <source>
        <dbReference type="Pfam" id="PF17042"/>
    </source>
</evidence>
<evidence type="ECO:0000313" key="9">
    <source>
        <dbReference type="EMBL" id="MCH4553499.1"/>
    </source>
</evidence>
<evidence type="ECO:0000256" key="2">
    <source>
        <dbReference type="ARBA" id="ARBA00022679"/>
    </source>
</evidence>
<evidence type="ECO:0000313" key="10">
    <source>
        <dbReference type="Proteomes" id="UP001156141"/>
    </source>
</evidence>
<dbReference type="Gene3D" id="3.40.980.20">
    <property type="entry name" value="Four-carbon acid sugar kinase, nucleotide binding domain"/>
    <property type="match status" value="1"/>
</dbReference>
<evidence type="ECO:0000256" key="4">
    <source>
        <dbReference type="ARBA" id="ARBA00022777"/>
    </source>
</evidence>
<dbReference type="InterPro" id="IPR037051">
    <property type="entry name" value="4-carb_acid_sugar_kinase_N_sf"/>
</dbReference>
<comment type="caution">
    <text evidence="9">The sequence shown here is derived from an EMBL/GenBank/DDBJ whole genome shotgun (WGS) entry which is preliminary data.</text>
</comment>
<evidence type="ECO:0000256" key="1">
    <source>
        <dbReference type="ARBA" id="ARBA00005715"/>
    </source>
</evidence>
<keyword evidence="6" id="KW-0119">Carbohydrate metabolism</keyword>
<keyword evidence="5" id="KW-0067">ATP-binding</keyword>
<dbReference type="InterPro" id="IPR010737">
    <property type="entry name" value="4-carb_acid_sugar_kinase_N"/>
</dbReference>
<evidence type="ECO:0000256" key="5">
    <source>
        <dbReference type="ARBA" id="ARBA00022840"/>
    </source>
</evidence>
<evidence type="ECO:0000259" key="7">
    <source>
        <dbReference type="Pfam" id="PF07005"/>
    </source>
</evidence>
<protein>
    <recommendedName>
        <fullName evidence="11">Four-carbon acid sugar kinase family protein</fullName>
    </recommendedName>
</protein>
<evidence type="ECO:0000256" key="6">
    <source>
        <dbReference type="ARBA" id="ARBA00023277"/>
    </source>
</evidence>
<dbReference type="InterPro" id="IPR042213">
    <property type="entry name" value="NBD_C_sf"/>
</dbReference>
<dbReference type="InterPro" id="IPR031475">
    <property type="entry name" value="NBD_C"/>
</dbReference>
<dbReference type="Gene3D" id="3.40.50.10840">
    <property type="entry name" value="Putative sugar-binding, N-terminal domain"/>
    <property type="match status" value="1"/>
</dbReference>
<keyword evidence="10" id="KW-1185">Reference proteome</keyword>
<dbReference type="SUPFAM" id="SSF142764">
    <property type="entry name" value="YgbK-like"/>
    <property type="match status" value="1"/>
</dbReference>
<dbReference type="RefSeq" id="WP_240574578.1">
    <property type="nucleotide sequence ID" value="NZ_CP136709.1"/>
</dbReference>
<reference evidence="9" key="1">
    <citation type="submission" date="2022-02" db="EMBL/GenBank/DDBJ databases">
        <title>Aestuariibaculum sp., a marine bacterium isolated from sediment in Guangxi.</title>
        <authorList>
            <person name="Ying J."/>
        </authorList>
    </citation>
    <scope>NUCLEOTIDE SEQUENCE</scope>
    <source>
        <strain evidence="9">L182</strain>
    </source>
</reference>
<keyword evidence="4" id="KW-0418">Kinase</keyword>
<dbReference type="EMBL" id="JAKVQD010000005">
    <property type="protein sequence ID" value="MCH4553499.1"/>
    <property type="molecule type" value="Genomic_DNA"/>
</dbReference>
<organism evidence="9 10">
    <name type="scientific">Aestuariibaculum lutulentum</name>
    <dbReference type="NCBI Taxonomy" id="2920935"/>
    <lineage>
        <taxon>Bacteria</taxon>
        <taxon>Pseudomonadati</taxon>
        <taxon>Bacteroidota</taxon>
        <taxon>Flavobacteriia</taxon>
        <taxon>Flavobacteriales</taxon>
        <taxon>Flavobacteriaceae</taxon>
    </lineage>
</organism>
<dbReference type="Pfam" id="PF07005">
    <property type="entry name" value="SBD_N"/>
    <property type="match status" value="1"/>
</dbReference>